<accession>A0ABT3H2U8</accession>
<dbReference type="Proteomes" id="UP001208938">
    <property type="component" value="Unassembled WGS sequence"/>
</dbReference>
<keyword evidence="2" id="KW-1185">Reference proteome</keyword>
<dbReference type="EMBL" id="JAPDFL010000001">
    <property type="protein sequence ID" value="MCW1934102.1"/>
    <property type="molecule type" value="Genomic_DNA"/>
</dbReference>
<name>A0ABT3H2U8_9RHOB</name>
<dbReference type="RefSeq" id="WP_264506927.1">
    <property type="nucleotide sequence ID" value="NZ_JAPDFL010000001.1"/>
</dbReference>
<protein>
    <submittedName>
        <fullName evidence="1">Helix-turn-helix domain-containing protein</fullName>
    </submittedName>
</protein>
<proteinExistence type="predicted"/>
<sequence length="123" mass="13708">MTNRPRPPAHVEPYVRILGYEGAVAFILEFGGAEIYLPLTRAAAARSPVAQRIGTDAVMALGEAGLSKRVPTAKPWLARVFRSDDLRVPEIARKLHVTDVTVRKWLKDEGGSRWADDRQMPLF</sequence>
<evidence type="ECO:0000313" key="2">
    <source>
        <dbReference type="Proteomes" id="UP001208938"/>
    </source>
</evidence>
<reference evidence="1 2" key="1">
    <citation type="submission" date="2022-10" db="EMBL/GenBank/DDBJ databases">
        <title>Pararhodobacter sp. nov., isolated from marine algae.</title>
        <authorList>
            <person name="Choi B.J."/>
            <person name="Kim J.M."/>
            <person name="Lee J.K."/>
            <person name="Choi D.G."/>
            <person name="Jeon C.O."/>
        </authorList>
    </citation>
    <scope>NUCLEOTIDE SEQUENCE [LARGE SCALE GENOMIC DNA]</scope>
    <source>
        <strain evidence="1 2">ZQ420</strain>
    </source>
</reference>
<organism evidence="1 2">
    <name type="scientific">Pararhodobacter zhoushanensis</name>
    <dbReference type="NCBI Taxonomy" id="2479545"/>
    <lineage>
        <taxon>Bacteria</taxon>
        <taxon>Pseudomonadati</taxon>
        <taxon>Pseudomonadota</taxon>
        <taxon>Alphaproteobacteria</taxon>
        <taxon>Rhodobacterales</taxon>
        <taxon>Paracoccaceae</taxon>
        <taxon>Pararhodobacter</taxon>
    </lineage>
</organism>
<gene>
    <name evidence="1" type="ORF">OKW52_18035</name>
</gene>
<comment type="caution">
    <text evidence="1">The sequence shown here is derived from an EMBL/GenBank/DDBJ whole genome shotgun (WGS) entry which is preliminary data.</text>
</comment>
<evidence type="ECO:0000313" key="1">
    <source>
        <dbReference type="EMBL" id="MCW1934102.1"/>
    </source>
</evidence>